<gene>
    <name evidence="2" type="ORF">AVEN_127122_1</name>
</gene>
<comment type="caution">
    <text evidence="2">The sequence shown here is derived from an EMBL/GenBank/DDBJ whole genome shotgun (WGS) entry which is preliminary data.</text>
</comment>
<organism evidence="2 3">
    <name type="scientific">Araneus ventricosus</name>
    <name type="common">Orbweaver spider</name>
    <name type="synonym">Epeira ventricosa</name>
    <dbReference type="NCBI Taxonomy" id="182803"/>
    <lineage>
        <taxon>Eukaryota</taxon>
        <taxon>Metazoa</taxon>
        <taxon>Ecdysozoa</taxon>
        <taxon>Arthropoda</taxon>
        <taxon>Chelicerata</taxon>
        <taxon>Arachnida</taxon>
        <taxon>Araneae</taxon>
        <taxon>Araneomorphae</taxon>
        <taxon>Entelegynae</taxon>
        <taxon>Araneoidea</taxon>
        <taxon>Araneidae</taxon>
        <taxon>Araneus</taxon>
    </lineage>
</organism>
<protein>
    <submittedName>
        <fullName evidence="2">Uncharacterized protein</fullName>
    </submittedName>
</protein>
<dbReference type="Proteomes" id="UP000499080">
    <property type="component" value="Unassembled WGS sequence"/>
</dbReference>
<dbReference type="AlphaFoldDB" id="A0A4Y2QI58"/>
<dbReference type="EMBL" id="BGPR01013954">
    <property type="protein sequence ID" value="GBN63002.1"/>
    <property type="molecule type" value="Genomic_DNA"/>
</dbReference>
<evidence type="ECO:0000313" key="3">
    <source>
        <dbReference type="Proteomes" id="UP000499080"/>
    </source>
</evidence>
<accession>A0A4Y2QI58</accession>
<evidence type="ECO:0000256" key="1">
    <source>
        <dbReference type="SAM" id="MobiDB-lite"/>
    </source>
</evidence>
<proteinExistence type="predicted"/>
<evidence type="ECO:0000313" key="2">
    <source>
        <dbReference type="EMBL" id="GBN63002.1"/>
    </source>
</evidence>
<feature type="region of interest" description="Disordered" evidence="1">
    <location>
        <begin position="1"/>
        <end position="52"/>
    </location>
</feature>
<sequence length="70" mass="8288">MEKDNDEEEKDNEVEEKDNGEEKDDDEEEKDDEEEEKDDEDGNSTQTEKIENVCSADFPCCDFNTWHHKT</sequence>
<reference evidence="2 3" key="1">
    <citation type="journal article" date="2019" name="Sci. Rep.">
        <title>Orb-weaving spider Araneus ventricosus genome elucidates the spidroin gene catalogue.</title>
        <authorList>
            <person name="Kono N."/>
            <person name="Nakamura H."/>
            <person name="Ohtoshi R."/>
            <person name="Moran D.A.P."/>
            <person name="Shinohara A."/>
            <person name="Yoshida Y."/>
            <person name="Fujiwara M."/>
            <person name="Mori M."/>
            <person name="Tomita M."/>
            <person name="Arakawa K."/>
        </authorList>
    </citation>
    <scope>NUCLEOTIDE SEQUENCE [LARGE SCALE GENOMIC DNA]</scope>
</reference>
<keyword evidence="3" id="KW-1185">Reference proteome</keyword>
<name>A0A4Y2QI58_ARAVE</name>
<feature type="compositionally biased region" description="Acidic residues" evidence="1">
    <location>
        <begin position="1"/>
        <end position="42"/>
    </location>
</feature>